<reference evidence="2" key="1">
    <citation type="submission" date="2021-12" db="EMBL/GenBank/DDBJ databases">
        <authorList>
            <person name="Martin H S."/>
        </authorList>
    </citation>
    <scope>NUCLEOTIDE SEQUENCE</scope>
</reference>
<feature type="region of interest" description="Disordered" evidence="1">
    <location>
        <begin position="521"/>
        <end position="571"/>
    </location>
</feature>
<feature type="region of interest" description="Disordered" evidence="1">
    <location>
        <begin position="321"/>
        <end position="344"/>
    </location>
</feature>
<evidence type="ECO:0000313" key="3">
    <source>
        <dbReference type="Proteomes" id="UP000838878"/>
    </source>
</evidence>
<name>A0A8J9URX6_9NEOP</name>
<gene>
    <name evidence="2" type="ORF">BINO364_LOCUS9605</name>
</gene>
<dbReference type="OrthoDB" id="7427585at2759"/>
<feature type="compositionally biased region" description="Basic and acidic residues" evidence="1">
    <location>
        <begin position="545"/>
        <end position="558"/>
    </location>
</feature>
<feature type="compositionally biased region" description="Basic and acidic residues" evidence="1">
    <location>
        <begin position="521"/>
        <end position="535"/>
    </location>
</feature>
<dbReference type="EMBL" id="OV170224">
    <property type="protein sequence ID" value="CAH0723829.1"/>
    <property type="molecule type" value="Genomic_DNA"/>
</dbReference>
<dbReference type="Proteomes" id="UP000838878">
    <property type="component" value="Chromosome 4"/>
</dbReference>
<accession>A0A8J9URX6</accession>
<feature type="region of interest" description="Disordered" evidence="1">
    <location>
        <begin position="185"/>
        <end position="263"/>
    </location>
</feature>
<evidence type="ECO:0000256" key="1">
    <source>
        <dbReference type="SAM" id="MobiDB-lite"/>
    </source>
</evidence>
<feature type="non-terminal residue" evidence="2">
    <location>
        <position position="667"/>
    </location>
</feature>
<organism evidence="2 3">
    <name type="scientific">Brenthis ino</name>
    <name type="common">lesser marbled fritillary</name>
    <dbReference type="NCBI Taxonomy" id="405034"/>
    <lineage>
        <taxon>Eukaryota</taxon>
        <taxon>Metazoa</taxon>
        <taxon>Ecdysozoa</taxon>
        <taxon>Arthropoda</taxon>
        <taxon>Hexapoda</taxon>
        <taxon>Insecta</taxon>
        <taxon>Pterygota</taxon>
        <taxon>Neoptera</taxon>
        <taxon>Endopterygota</taxon>
        <taxon>Lepidoptera</taxon>
        <taxon>Glossata</taxon>
        <taxon>Ditrysia</taxon>
        <taxon>Papilionoidea</taxon>
        <taxon>Nymphalidae</taxon>
        <taxon>Heliconiinae</taxon>
        <taxon>Argynnini</taxon>
        <taxon>Brenthis</taxon>
    </lineage>
</organism>
<sequence length="667" mass="77422">MLNNTLNNSDLNSTKNSTTNWIKNNDCNTTSSHQNVTQKLIVKLSNQEVNPIENGTVLKYVYKKNKNVSVPDKSKGHFKNSLKRRKRSEITNNNKKLAMLLDLNIMNDSKDREELNMPELTPDGIIKSVNLADFNIETLHNNINPLNNFNSSKDKQKHFKVIKSRQFDTKDVKAPKERFYHLESEEIDTSNVSSEEERNKKNIKNNKVSSKHNEDDEKDLPNNSKSEEDFSREHMMTESVESEEKYVENDKPEKKINDKTDEYAPKKLLQVNHKFGENSRETEEDIKDLAVSREDYSNLPTQNTLNNSKVIKDVDLGDFSYENNHRNSDEGLASKNNSQKQFGIDSNVKVTPIEETISTMANSNEQYSVEESNDSIENEKQVNINDGEIRPVVELTKEEDSIEESEENNNEQIKANLNDGYDAKVNSEKIFELEPVIREQDEVNVKQQFERIPLNYNHSAIKSSPLDSTEDSNNNDTEGTLDSLSPIINNKFDDNLNIKFTDLTIKLPEINLPEDILSYAREESESEKNKDKENTKYYNYEDSYEDSKENSETPKKKEEEEEEIDNFYSPYFSLSKDKLQKSTAQDKYDEDNEEDYEDLYEKFVRERFGKSKGRSNKQDLKRKPINSKLYETVQRVIKKTDNIEKEALESRNPDAGYSWTLEYGENL</sequence>
<feature type="compositionally biased region" description="Basic and acidic residues" evidence="1">
    <location>
        <begin position="225"/>
        <end position="263"/>
    </location>
</feature>
<dbReference type="AlphaFoldDB" id="A0A8J9URX6"/>
<keyword evidence="3" id="KW-1185">Reference proteome</keyword>
<feature type="region of interest" description="Disordered" evidence="1">
    <location>
        <begin position="460"/>
        <end position="488"/>
    </location>
</feature>
<proteinExistence type="predicted"/>
<evidence type="ECO:0000313" key="2">
    <source>
        <dbReference type="EMBL" id="CAH0723829.1"/>
    </source>
</evidence>
<protein>
    <submittedName>
        <fullName evidence="2">Uncharacterized protein</fullName>
    </submittedName>
</protein>